<feature type="compositionally biased region" description="Polar residues" evidence="8">
    <location>
        <begin position="34"/>
        <end position="44"/>
    </location>
</feature>
<evidence type="ECO:0000256" key="7">
    <source>
        <dbReference type="PROSITE-ProRule" id="PRU10141"/>
    </source>
</evidence>
<evidence type="ECO:0000259" key="9">
    <source>
        <dbReference type="PROSITE" id="PS50011"/>
    </source>
</evidence>
<feature type="region of interest" description="Disordered" evidence="8">
    <location>
        <begin position="943"/>
        <end position="969"/>
    </location>
</feature>
<feature type="compositionally biased region" description="Basic and acidic residues" evidence="8">
    <location>
        <begin position="867"/>
        <end position="891"/>
    </location>
</feature>
<organism evidence="10 11">
    <name type="scientific">Vanrija pseudolonga</name>
    <dbReference type="NCBI Taxonomy" id="143232"/>
    <lineage>
        <taxon>Eukaryota</taxon>
        <taxon>Fungi</taxon>
        <taxon>Dikarya</taxon>
        <taxon>Basidiomycota</taxon>
        <taxon>Agaricomycotina</taxon>
        <taxon>Tremellomycetes</taxon>
        <taxon>Trichosporonales</taxon>
        <taxon>Trichosporonaceae</taxon>
        <taxon>Vanrija</taxon>
    </lineage>
</organism>
<dbReference type="GO" id="GO:0005737">
    <property type="term" value="C:cytoplasm"/>
    <property type="evidence" value="ECO:0007669"/>
    <property type="project" value="TreeGrafter"/>
</dbReference>
<evidence type="ECO:0000256" key="4">
    <source>
        <dbReference type="ARBA" id="ARBA00022741"/>
    </source>
</evidence>
<gene>
    <name evidence="10" type="primary">ksp1</name>
    <name evidence="10" type="ORF">LOC62_03G003691</name>
</gene>
<keyword evidence="5 10" id="KW-0418">Kinase</keyword>
<name>A0AAF0Y4V5_9TREE</name>
<dbReference type="PANTHER" id="PTHR24346">
    <property type="entry name" value="MAP/MICROTUBULE AFFINITY-REGULATING KINASE"/>
    <property type="match status" value="1"/>
</dbReference>
<feature type="compositionally biased region" description="Polar residues" evidence="8">
    <location>
        <begin position="1235"/>
        <end position="1254"/>
    </location>
</feature>
<dbReference type="Gene3D" id="3.30.200.20">
    <property type="entry name" value="Phosphorylase Kinase, domain 1"/>
    <property type="match status" value="1"/>
</dbReference>
<feature type="compositionally biased region" description="Low complexity" evidence="8">
    <location>
        <begin position="8"/>
        <end position="17"/>
    </location>
</feature>
<evidence type="ECO:0000313" key="11">
    <source>
        <dbReference type="Proteomes" id="UP000827549"/>
    </source>
</evidence>
<dbReference type="PROSITE" id="PS50011">
    <property type="entry name" value="PROTEIN_KINASE_DOM"/>
    <property type="match status" value="1"/>
</dbReference>
<dbReference type="SMART" id="SM00220">
    <property type="entry name" value="S_TKc"/>
    <property type="match status" value="1"/>
</dbReference>
<dbReference type="Gene3D" id="1.10.510.10">
    <property type="entry name" value="Transferase(Phosphotransferase) domain 1"/>
    <property type="match status" value="1"/>
</dbReference>
<feature type="region of interest" description="Disordered" evidence="8">
    <location>
        <begin position="302"/>
        <end position="321"/>
    </location>
</feature>
<evidence type="ECO:0000256" key="2">
    <source>
        <dbReference type="ARBA" id="ARBA00022527"/>
    </source>
</evidence>
<evidence type="ECO:0000256" key="6">
    <source>
        <dbReference type="ARBA" id="ARBA00022840"/>
    </source>
</evidence>
<proteinExistence type="inferred from homology"/>
<keyword evidence="2" id="KW-0723">Serine/threonine-protein kinase</keyword>
<dbReference type="GO" id="GO:0004674">
    <property type="term" value="F:protein serine/threonine kinase activity"/>
    <property type="evidence" value="ECO:0007669"/>
    <property type="project" value="UniProtKB-KW"/>
</dbReference>
<evidence type="ECO:0000256" key="1">
    <source>
        <dbReference type="ARBA" id="ARBA00010791"/>
    </source>
</evidence>
<evidence type="ECO:0000256" key="8">
    <source>
        <dbReference type="SAM" id="MobiDB-lite"/>
    </source>
</evidence>
<dbReference type="InterPro" id="IPR011009">
    <property type="entry name" value="Kinase-like_dom_sf"/>
</dbReference>
<dbReference type="Proteomes" id="UP000827549">
    <property type="component" value="Chromosome 3"/>
</dbReference>
<feature type="compositionally biased region" description="Basic and acidic residues" evidence="8">
    <location>
        <begin position="1183"/>
        <end position="1193"/>
    </location>
</feature>
<dbReference type="FunFam" id="1.10.510.10:FF:000832">
    <property type="entry name" value="Serine/threonine protein kinase, variant"/>
    <property type="match status" value="1"/>
</dbReference>
<feature type="compositionally biased region" description="Low complexity" evidence="8">
    <location>
        <begin position="1030"/>
        <end position="1047"/>
    </location>
</feature>
<feature type="compositionally biased region" description="Low complexity" evidence="8">
    <location>
        <begin position="906"/>
        <end position="919"/>
    </location>
</feature>
<feature type="region of interest" description="Disordered" evidence="8">
    <location>
        <begin position="1"/>
        <end position="82"/>
    </location>
</feature>
<reference evidence="10" key="1">
    <citation type="submission" date="2023-10" db="EMBL/GenBank/DDBJ databases">
        <authorList>
            <person name="Noh H."/>
        </authorList>
    </citation>
    <scope>NUCLEOTIDE SEQUENCE</scope>
    <source>
        <strain evidence="10">DUCC4014</strain>
    </source>
</reference>
<evidence type="ECO:0000313" key="10">
    <source>
        <dbReference type="EMBL" id="WOO80180.1"/>
    </source>
</evidence>
<feature type="region of interest" description="Disordered" evidence="8">
    <location>
        <begin position="114"/>
        <end position="212"/>
    </location>
</feature>
<protein>
    <submittedName>
        <fullName evidence="10">Serine/threonine-protein kinase ksp1</fullName>
    </submittedName>
</protein>
<feature type="domain" description="Protein kinase" evidence="9">
    <location>
        <begin position="328"/>
        <end position="729"/>
    </location>
</feature>
<dbReference type="GO" id="GO:0005524">
    <property type="term" value="F:ATP binding"/>
    <property type="evidence" value="ECO:0007669"/>
    <property type="project" value="UniProtKB-UniRule"/>
</dbReference>
<keyword evidence="11" id="KW-1185">Reference proteome</keyword>
<dbReference type="InterPro" id="IPR017441">
    <property type="entry name" value="Protein_kinase_ATP_BS"/>
</dbReference>
<keyword evidence="6 7" id="KW-0067">ATP-binding</keyword>
<feature type="compositionally biased region" description="Basic and acidic residues" evidence="8">
    <location>
        <begin position="829"/>
        <end position="846"/>
    </location>
</feature>
<dbReference type="RefSeq" id="XP_062626212.1">
    <property type="nucleotide sequence ID" value="XM_062770228.1"/>
</dbReference>
<evidence type="ECO:0000256" key="5">
    <source>
        <dbReference type="ARBA" id="ARBA00022777"/>
    </source>
</evidence>
<feature type="region of interest" description="Disordered" evidence="8">
    <location>
        <begin position="788"/>
        <end position="923"/>
    </location>
</feature>
<keyword evidence="4 7" id="KW-0547">Nucleotide-binding</keyword>
<evidence type="ECO:0000256" key="3">
    <source>
        <dbReference type="ARBA" id="ARBA00022679"/>
    </source>
</evidence>
<dbReference type="GO" id="GO:0035556">
    <property type="term" value="P:intracellular signal transduction"/>
    <property type="evidence" value="ECO:0007669"/>
    <property type="project" value="TreeGrafter"/>
</dbReference>
<dbReference type="PROSITE" id="PS00108">
    <property type="entry name" value="PROTEIN_KINASE_ST"/>
    <property type="match status" value="1"/>
</dbReference>
<dbReference type="InterPro" id="IPR000719">
    <property type="entry name" value="Prot_kinase_dom"/>
</dbReference>
<keyword evidence="3" id="KW-0808">Transferase</keyword>
<feature type="compositionally biased region" description="Basic residues" evidence="8">
    <location>
        <begin position="1146"/>
        <end position="1155"/>
    </location>
</feature>
<feature type="compositionally biased region" description="Basic and acidic residues" evidence="8">
    <location>
        <begin position="1156"/>
        <end position="1165"/>
    </location>
</feature>
<dbReference type="PANTHER" id="PTHR24346:SF82">
    <property type="entry name" value="KP78A-RELATED"/>
    <property type="match status" value="1"/>
</dbReference>
<feature type="compositionally biased region" description="Low complexity" evidence="8">
    <location>
        <begin position="69"/>
        <end position="82"/>
    </location>
</feature>
<dbReference type="EMBL" id="CP086716">
    <property type="protein sequence ID" value="WOO80180.1"/>
    <property type="molecule type" value="Genomic_DNA"/>
</dbReference>
<feature type="compositionally biased region" description="Basic and acidic residues" evidence="8">
    <location>
        <begin position="1055"/>
        <end position="1077"/>
    </location>
</feature>
<sequence>MSGHESAPRSPAAVSPPHMFGILDRSPSPRARVSTPSRLPSITHHQPLEFDDMGGPSRVTPKAAVFGFSPPKVGGTLPPPGLGTSPVAASILLTKAGAARPILSPQLVSSPTADSHFPFFPDPSAGSPRPTAVLPSSPRGPAGEFPPRSRRNSAAIVSISLSSRSRSRTPRGSASVLPARSGSGTPSKAPTPRAEVPPSLLTTGSGGAEAWAPGVEDMDEWNLAGGVLLDNDDADERAESMSFDDEEYPNGRSWTQESEASHAADVLTPGMIFGEGLQFEGDVIEAAVGRVQVGESTIEHGLPLRRDGSSMGAPRAAGGTTPRVKKTYEVIRQLGSGSYAVVYLVRERGGRKREYALKCLSKHDLEEEQLETQLFEATIHLSLPIHKNLVTLHDTLQTRNWLFLLLELCPGEDLFYWLERSRDASPPTTTTKLPNNIRGAMDITSSSLLSSSSIPFSSSQLFSNFPSSFTNSPSTFSGNGFGSGSFNASPASLLFAHHNGSSHLQSSVNSHAATPPTPSLLSAFSANTLLTQRRLRLIASMFSQMCDAVAVCHDAGVSHRDIKPENFICCDSVELEAEVDNRMLSADGGPSPDFGPQAKRKVVVKLTDFGLATTEEESGDVECGSKPYMSYECRNNLGPTYRPAPADVWSLGIVLINMLFHRNPWKDPTEGDPNFDTFLVNPTQFFTTKFTGIGKEVATYIAEHVLCVEVEDRVSARELGQWIKSLPEMIAGRRALHALKMARLDTRAKQTAADKGLFVKSPVAQANSNLVPKSALASALSSAAPVPIPNAETPRMPASEQVPSLSSLPPPSELAHAIGGLSQPAPTPDLDRDEIRSATTIDDHPTPTDMSTLVSPEPTESGENDDSEHRGDSDEREADADKRHEGDERSLSTHKRRKRGVRKGKAAQAALAAQASGQSQDERDAFLSELVAASEELARDLSKKTSGSFMQEEFPPLGTSPAQAAAARKSKWKDFLAMSKGNPQLEALARRVAERDVGGWSAPAKLQQGVNPQLSRVVYNKQTATSSGFSSQLSSVATASSSQTSSSNGGPEDDDWRRRPARINEDPEREARAEKAAHSRPTGSRRATEDSSSRSRQAALAAAAIAGGMEGPMGSFGKPSQLGGRPAGVPAQLGARPANIPARPGRSSHAHGKLSSHRDLSDERWTPPTSSVPVSIGVTVTKDAAKPILREVPSHNTSKLNSPASKTLTMSNPVPIPSPTSPIDHPSPNGLGKSTLPQASSVASLDTITASSPITAHHPNESPNKPKLKGQIQSLAKMLGGLKTGKGKD</sequence>
<dbReference type="GeneID" id="87806932"/>
<comment type="similarity">
    <text evidence="1">Belongs to the protein kinase superfamily. CAMK Ser/Thr protein kinase family. NIM1 subfamily.</text>
</comment>
<dbReference type="PROSITE" id="PS00107">
    <property type="entry name" value="PROTEIN_KINASE_ATP"/>
    <property type="match status" value="1"/>
</dbReference>
<dbReference type="SUPFAM" id="SSF56112">
    <property type="entry name" value="Protein kinase-like (PK-like)"/>
    <property type="match status" value="1"/>
</dbReference>
<dbReference type="InterPro" id="IPR008271">
    <property type="entry name" value="Ser/Thr_kinase_AS"/>
</dbReference>
<feature type="region of interest" description="Disordered" evidence="8">
    <location>
        <begin position="1023"/>
        <end position="1272"/>
    </location>
</feature>
<feature type="binding site" evidence="7">
    <location>
        <position position="358"/>
    </location>
    <ligand>
        <name>ATP</name>
        <dbReference type="ChEBI" id="CHEBI:30616"/>
    </ligand>
</feature>
<accession>A0AAF0Y4V5</accession>
<feature type="compositionally biased region" description="Polar residues" evidence="8">
    <location>
        <begin position="1194"/>
        <end position="1212"/>
    </location>
</feature>
<feature type="compositionally biased region" description="Low complexity" evidence="8">
    <location>
        <begin position="153"/>
        <end position="175"/>
    </location>
</feature>
<dbReference type="Pfam" id="PF00069">
    <property type="entry name" value="Pkinase"/>
    <property type="match status" value="2"/>
</dbReference>
<feature type="compositionally biased region" description="Basic residues" evidence="8">
    <location>
        <begin position="892"/>
        <end position="905"/>
    </location>
</feature>